<reference evidence="4" key="1">
    <citation type="submission" date="2015-07" db="EMBL/GenBank/DDBJ databases">
        <title>Fjat-14235 jcm11544.</title>
        <authorList>
            <person name="Liu B."/>
            <person name="Wang J."/>
            <person name="Zhu Y."/>
            <person name="Liu G."/>
            <person name="Chen Q."/>
            <person name="Chen Z."/>
            <person name="Lan J."/>
            <person name="Che J."/>
            <person name="Ge C."/>
            <person name="Shi H."/>
            <person name="Pan Z."/>
            <person name="Liu X."/>
        </authorList>
    </citation>
    <scope>NUCLEOTIDE SEQUENCE [LARGE SCALE GENOMIC DNA]</scope>
    <source>
        <strain evidence="4">JCM 11544</strain>
    </source>
</reference>
<evidence type="ECO:0000256" key="1">
    <source>
        <dbReference type="ARBA" id="ARBA00022679"/>
    </source>
</evidence>
<dbReference type="AlphaFoldDB" id="A0A0M0G556"/>
<evidence type="ECO:0000313" key="3">
    <source>
        <dbReference type="EMBL" id="KON84979.1"/>
    </source>
</evidence>
<dbReference type="PANTHER" id="PTHR13947">
    <property type="entry name" value="GNAT FAMILY N-ACETYLTRANSFERASE"/>
    <property type="match status" value="1"/>
</dbReference>
<dbReference type="Proteomes" id="UP000037405">
    <property type="component" value="Unassembled WGS sequence"/>
</dbReference>
<evidence type="ECO:0000313" key="4">
    <source>
        <dbReference type="Proteomes" id="UP000037405"/>
    </source>
</evidence>
<dbReference type="PATRIC" id="fig|189381.12.peg.2719"/>
<organism evidence="3 4">
    <name type="scientific">Rossellomorea marisflavi</name>
    <dbReference type="NCBI Taxonomy" id="189381"/>
    <lineage>
        <taxon>Bacteria</taxon>
        <taxon>Bacillati</taxon>
        <taxon>Bacillota</taxon>
        <taxon>Bacilli</taxon>
        <taxon>Bacillales</taxon>
        <taxon>Bacillaceae</taxon>
        <taxon>Rossellomorea</taxon>
    </lineage>
</organism>
<comment type="caution">
    <text evidence="3">The sequence shown here is derived from an EMBL/GenBank/DDBJ whole genome shotgun (WGS) entry which is preliminary data.</text>
</comment>
<feature type="domain" description="N-acetyltransferase" evidence="2">
    <location>
        <begin position="1"/>
        <end position="158"/>
    </location>
</feature>
<proteinExistence type="predicted"/>
<evidence type="ECO:0000259" key="2">
    <source>
        <dbReference type="PROSITE" id="PS51186"/>
    </source>
</evidence>
<keyword evidence="4" id="KW-1185">Reference proteome</keyword>
<dbReference type="OrthoDB" id="5419426at2"/>
<dbReference type="CDD" id="cd04301">
    <property type="entry name" value="NAT_SF"/>
    <property type="match status" value="1"/>
</dbReference>
<dbReference type="PANTHER" id="PTHR13947:SF37">
    <property type="entry name" value="LD18367P"/>
    <property type="match status" value="1"/>
</dbReference>
<dbReference type="InterPro" id="IPR000182">
    <property type="entry name" value="GNAT_dom"/>
</dbReference>
<dbReference type="STRING" id="189381.GCA_900166615_01247"/>
<dbReference type="Gene3D" id="3.40.630.30">
    <property type="match status" value="1"/>
</dbReference>
<keyword evidence="1 3" id="KW-0808">Transferase</keyword>
<dbReference type="RefSeq" id="WP_053428580.1">
    <property type="nucleotide sequence ID" value="NZ_LGUE01000004.1"/>
</dbReference>
<dbReference type="PROSITE" id="PS51186">
    <property type="entry name" value="GNAT"/>
    <property type="match status" value="1"/>
</dbReference>
<dbReference type="InterPro" id="IPR050769">
    <property type="entry name" value="NAT_camello-type"/>
</dbReference>
<dbReference type="InterPro" id="IPR016181">
    <property type="entry name" value="Acyl_CoA_acyltransferase"/>
</dbReference>
<dbReference type="SUPFAM" id="SSF55729">
    <property type="entry name" value="Acyl-CoA N-acyltransferases (Nat)"/>
    <property type="match status" value="1"/>
</dbReference>
<accession>A0A0M0G556</accession>
<sequence>MKIRLLEEKDNKPMAAIIRDILEANHLDIPGTAYFDPYLDDLSSYYSEQPDACYWVAVNEQDQILGGVGIAPFNREQRICELQKLYVSPEARGLGVAKALMNTALEFASDHYDHCYLETMEQLKAANSLYDRLGFTKRTEPLDGSEHGTMDTWYIKQL</sequence>
<dbReference type="Pfam" id="PF00583">
    <property type="entry name" value="Acetyltransf_1"/>
    <property type="match status" value="1"/>
</dbReference>
<name>A0A0M0G556_9BACI</name>
<gene>
    <name evidence="3" type="ORF">AF331_13340</name>
</gene>
<dbReference type="EMBL" id="LGUE01000004">
    <property type="protein sequence ID" value="KON84979.1"/>
    <property type="molecule type" value="Genomic_DNA"/>
</dbReference>
<dbReference type="GO" id="GO:0008080">
    <property type="term" value="F:N-acetyltransferase activity"/>
    <property type="evidence" value="ECO:0007669"/>
    <property type="project" value="InterPro"/>
</dbReference>
<protein>
    <submittedName>
        <fullName evidence="3">GNAT family acetyltransferase</fullName>
    </submittedName>
</protein>